<dbReference type="AlphaFoldDB" id="A0A2G6K6V4"/>
<sequence length="296" mass="33490">MHIHSGSERDIFTLEDREITLCYFHTKALIMKAFDFNGLFICDLANNHQGDVEHAENIIRGIGEVFQETGVRGALKFQFRQIDTFVHPDFKDRQDVKHIPRFVSTALSIDQYRQLAQAVKDAGMITMCTPFDEASVDVILDLGIEIIKIASCSASDWPLLERVAEVNRPVVVSTAGLSLQKIDRLVSFFEARGVHFALMHCVAIYPTPMDKLQLNQISALKERFPHLPIGFSTHEDPDSDVPVRIAYAKGAELFERHVGLVAEKYSLNKYSSTPEQVKKWIRAYQETVEACGGEHR</sequence>
<dbReference type="GO" id="GO:0047444">
    <property type="term" value="F:N-acylneuraminate-9-phosphate synthase activity"/>
    <property type="evidence" value="ECO:0007669"/>
    <property type="project" value="TreeGrafter"/>
</dbReference>
<feature type="non-terminal residue" evidence="2">
    <location>
        <position position="296"/>
    </location>
</feature>
<reference evidence="2 3" key="1">
    <citation type="submission" date="2017-10" db="EMBL/GenBank/DDBJ databases">
        <title>Novel microbial diversity and functional potential in the marine mammal oral microbiome.</title>
        <authorList>
            <person name="Dudek N.K."/>
            <person name="Sun C.L."/>
            <person name="Burstein D."/>
            <person name="Kantor R.S."/>
            <person name="Aliaga Goltsman D.S."/>
            <person name="Bik E.M."/>
            <person name="Thomas B.C."/>
            <person name="Banfield J.F."/>
            <person name="Relman D.A."/>
        </authorList>
    </citation>
    <scope>NUCLEOTIDE SEQUENCE [LARGE SCALE GENOMIC DNA]</scope>
    <source>
        <strain evidence="2">DOLJORAL78_47_16</strain>
    </source>
</reference>
<dbReference type="SUPFAM" id="SSF51569">
    <property type="entry name" value="Aldolase"/>
    <property type="match status" value="1"/>
</dbReference>
<dbReference type="InterPro" id="IPR013785">
    <property type="entry name" value="Aldolase_TIM"/>
</dbReference>
<dbReference type="Proteomes" id="UP000230821">
    <property type="component" value="Unassembled WGS sequence"/>
</dbReference>
<feature type="domain" description="PseI/NeuA/B-like" evidence="1">
    <location>
        <begin position="74"/>
        <end position="294"/>
    </location>
</feature>
<evidence type="ECO:0000313" key="2">
    <source>
        <dbReference type="EMBL" id="PIE31365.1"/>
    </source>
</evidence>
<organism evidence="2 3">
    <name type="scientific">candidate division KSB3 bacterium</name>
    <dbReference type="NCBI Taxonomy" id="2044937"/>
    <lineage>
        <taxon>Bacteria</taxon>
        <taxon>candidate division KSB3</taxon>
    </lineage>
</organism>
<dbReference type="InterPro" id="IPR051690">
    <property type="entry name" value="PseI-like"/>
</dbReference>
<dbReference type="InterPro" id="IPR013132">
    <property type="entry name" value="PseI/NeuA/B-like_N"/>
</dbReference>
<dbReference type="GO" id="GO:0016051">
    <property type="term" value="P:carbohydrate biosynthetic process"/>
    <property type="evidence" value="ECO:0007669"/>
    <property type="project" value="InterPro"/>
</dbReference>
<evidence type="ECO:0000313" key="3">
    <source>
        <dbReference type="Proteomes" id="UP000230821"/>
    </source>
</evidence>
<dbReference type="PANTHER" id="PTHR42966">
    <property type="entry name" value="N-ACETYLNEURAMINATE SYNTHASE"/>
    <property type="match status" value="1"/>
</dbReference>
<protein>
    <recommendedName>
        <fullName evidence="1">PseI/NeuA/B-like domain-containing protein</fullName>
    </recommendedName>
</protein>
<gene>
    <name evidence="2" type="ORF">CSA56_18460</name>
</gene>
<name>A0A2G6K6V4_9BACT</name>
<accession>A0A2G6K6V4</accession>
<dbReference type="EMBL" id="PDSK01000149">
    <property type="protein sequence ID" value="PIE31365.1"/>
    <property type="molecule type" value="Genomic_DNA"/>
</dbReference>
<dbReference type="Gene3D" id="3.20.20.70">
    <property type="entry name" value="Aldolase class I"/>
    <property type="match status" value="1"/>
</dbReference>
<dbReference type="PANTHER" id="PTHR42966:SF1">
    <property type="entry name" value="SIALIC ACID SYNTHASE"/>
    <property type="match status" value="1"/>
</dbReference>
<dbReference type="Pfam" id="PF03102">
    <property type="entry name" value="NeuB"/>
    <property type="match status" value="1"/>
</dbReference>
<comment type="caution">
    <text evidence="2">The sequence shown here is derived from an EMBL/GenBank/DDBJ whole genome shotgun (WGS) entry which is preliminary data.</text>
</comment>
<proteinExistence type="predicted"/>
<evidence type="ECO:0000259" key="1">
    <source>
        <dbReference type="Pfam" id="PF03102"/>
    </source>
</evidence>